<evidence type="ECO:0008006" key="4">
    <source>
        <dbReference type="Google" id="ProtNLM"/>
    </source>
</evidence>
<dbReference type="InterPro" id="IPR012337">
    <property type="entry name" value="RNaseH-like_sf"/>
</dbReference>
<evidence type="ECO:0000313" key="2">
    <source>
        <dbReference type="EMBL" id="OWY96129.1"/>
    </source>
</evidence>
<keyword evidence="3" id="KW-1185">Reference proteome</keyword>
<comment type="caution">
    <text evidence="2">The sequence shown here is derived from an EMBL/GenBank/DDBJ whole genome shotgun (WGS) entry which is preliminary data.</text>
</comment>
<gene>
    <name evidence="2" type="ORF">PHMEG_00033683</name>
</gene>
<feature type="region of interest" description="Disordered" evidence="1">
    <location>
        <begin position="326"/>
        <end position="371"/>
    </location>
</feature>
<dbReference type="SUPFAM" id="SSF53098">
    <property type="entry name" value="Ribonuclease H-like"/>
    <property type="match status" value="1"/>
</dbReference>
<dbReference type="Proteomes" id="UP000198211">
    <property type="component" value="Unassembled WGS sequence"/>
</dbReference>
<feature type="region of interest" description="Disordered" evidence="1">
    <location>
        <begin position="195"/>
        <end position="268"/>
    </location>
</feature>
<reference evidence="3" key="1">
    <citation type="submission" date="2017-03" db="EMBL/GenBank/DDBJ databases">
        <title>Phytopthora megakarya and P. palmivora, two closely related causual agents of cacao black pod achieved similar genome size and gene model numbers by different mechanisms.</title>
        <authorList>
            <person name="Ali S."/>
            <person name="Shao J."/>
            <person name="Larry D.J."/>
            <person name="Kronmiller B."/>
            <person name="Shen D."/>
            <person name="Strem M.D."/>
            <person name="Melnick R.L."/>
            <person name="Guiltinan M.J."/>
            <person name="Tyler B.M."/>
            <person name="Meinhardt L.W."/>
            <person name="Bailey B.A."/>
        </authorList>
    </citation>
    <scope>NUCLEOTIDE SEQUENCE [LARGE SCALE GENOMIC DNA]</scope>
    <source>
        <strain evidence="3">zdho120</strain>
    </source>
</reference>
<dbReference type="EMBL" id="NBNE01012049">
    <property type="protein sequence ID" value="OWY96129.1"/>
    <property type="molecule type" value="Genomic_DNA"/>
</dbReference>
<dbReference type="Gene3D" id="3.30.420.10">
    <property type="entry name" value="Ribonuclease H-like superfamily/Ribonuclease H"/>
    <property type="match status" value="1"/>
</dbReference>
<organism evidence="2 3">
    <name type="scientific">Phytophthora megakarya</name>
    <dbReference type="NCBI Taxonomy" id="4795"/>
    <lineage>
        <taxon>Eukaryota</taxon>
        <taxon>Sar</taxon>
        <taxon>Stramenopiles</taxon>
        <taxon>Oomycota</taxon>
        <taxon>Peronosporomycetes</taxon>
        <taxon>Peronosporales</taxon>
        <taxon>Peronosporaceae</taxon>
        <taxon>Phytophthora</taxon>
    </lineage>
</organism>
<sequence>MLSSNHIGHLLSFDGATKRDGSGGAACILWSLPSWEIVAATGHFLEKATVNEAEYSGLVKGMQLALDMGARRGLPTRNTAAPGRHWLYPAPPVEEAEGFQARFKSLRLVHVKRDFNAAADYISKRVIQDQASLEVTDPGEHKLLQGLNRIHEKLMKDPSPREQSLVECAFLATARNIPKCSPRGLGGDVFAVTRSKSKQVKATRKSVPGTGIDDSGTSDPGTDESGTDGPGINDLGSESGTDGLEDEPTAASRGPDCRDPEEDPEDVRKERWRRICSHQTHDPGLAPLIKFLRGETEHLSLKQTTHLAKIADQFVLDSRDALFYVSRSTPERPRDAADRHPPGSPPGPPGGHPAPLSCGLLRRSSRNHPDL</sequence>
<protein>
    <recommendedName>
        <fullName evidence="4">RNase H type-1 domain-containing protein</fullName>
    </recommendedName>
</protein>
<proteinExistence type="predicted"/>
<evidence type="ECO:0000313" key="3">
    <source>
        <dbReference type="Proteomes" id="UP000198211"/>
    </source>
</evidence>
<feature type="compositionally biased region" description="Pro residues" evidence="1">
    <location>
        <begin position="342"/>
        <end position="352"/>
    </location>
</feature>
<feature type="compositionally biased region" description="Basic residues" evidence="1">
    <location>
        <begin position="195"/>
        <end position="204"/>
    </location>
</feature>
<accession>A0A225UV89</accession>
<dbReference type="GO" id="GO:0003676">
    <property type="term" value="F:nucleic acid binding"/>
    <property type="evidence" value="ECO:0007669"/>
    <property type="project" value="InterPro"/>
</dbReference>
<dbReference type="AlphaFoldDB" id="A0A225UV89"/>
<feature type="compositionally biased region" description="Basic and acidic residues" evidence="1">
    <location>
        <begin position="329"/>
        <end position="341"/>
    </location>
</feature>
<dbReference type="InterPro" id="IPR036397">
    <property type="entry name" value="RNaseH_sf"/>
</dbReference>
<name>A0A225UV89_9STRA</name>
<evidence type="ECO:0000256" key="1">
    <source>
        <dbReference type="SAM" id="MobiDB-lite"/>
    </source>
</evidence>